<dbReference type="EMBL" id="BPPX01000040">
    <property type="protein sequence ID" value="GJC89336.1"/>
    <property type="molecule type" value="Genomic_DNA"/>
</dbReference>
<proteinExistence type="predicted"/>
<reference evidence="2 3" key="1">
    <citation type="submission" date="2021-07" db="EMBL/GenBank/DDBJ databases">
        <title>Genome data of Colletotrichum spaethianum.</title>
        <authorList>
            <person name="Utami Y.D."/>
            <person name="Hiruma K."/>
        </authorList>
    </citation>
    <scope>NUCLEOTIDE SEQUENCE [LARGE SCALE GENOMIC DNA]</scope>
    <source>
        <strain evidence="2 3">MAFF 242679</strain>
    </source>
</reference>
<evidence type="ECO:0000256" key="1">
    <source>
        <dbReference type="SAM" id="MobiDB-lite"/>
    </source>
</evidence>
<sequence>MCRHTARQTLCSVPVAQYEQKLRAGKRFRLYLCPRTREDILNALERRGLGHNAPQPNQARTQGPLTTTAPLAQAKRRDPDLMHQLAREAGLDLSATGSPTRVVFPGRPAGGGRQARRPVTLAAVIERKFGDAVEYLVRTDGLRGGRNGIITENQREHEVSASRKGAGGKVMPGAVSQQAGVS</sequence>
<gene>
    <name evidence="2" type="ORF">ColLi_12174</name>
</gene>
<feature type="compositionally biased region" description="Polar residues" evidence="1">
    <location>
        <begin position="54"/>
        <end position="67"/>
    </location>
</feature>
<dbReference type="AlphaFoldDB" id="A0AA37LZ85"/>
<organism evidence="2 3">
    <name type="scientific">Colletotrichum liriopes</name>
    <dbReference type="NCBI Taxonomy" id="708192"/>
    <lineage>
        <taxon>Eukaryota</taxon>
        <taxon>Fungi</taxon>
        <taxon>Dikarya</taxon>
        <taxon>Ascomycota</taxon>
        <taxon>Pezizomycotina</taxon>
        <taxon>Sordariomycetes</taxon>
        <taxon>Hypocreomycetidae</taxon>
        <taxon>Glomerellales</taxon>
        <taxon>Glomerellaceae</taxon>
        <taxon>Colletotrichum</taxon>
        <taxon>Colletotrichum spaethianum species complex</taxon>
    </lineage>
</organism>
<feature type="region of interest" description="Disordered" evidence="1">
    <location>
        <begin position="153"/>
        <end position="182"/>
    </location>
</feature>
<comment type="caution">
    <text evidence="2">The sequence shown here is derived from an EMBL/GenBank/DDBJ whole genome shotgun (WGS) entry which is preliminary data.</text>
</comment>
<feature type="region of interest" description="Disordered" evidence="1">
    <location>
        <begin position="47"/>
        <end position="67"/>
    </location>
</feature>
<accession>A0AA37LZ85</accession>
<name>A0AA37LZ85_9PEZI</name>
<evidence type="ECO:0000313" key="2">
    <source>
        <dbReference type="EMBL" id="GJC89336.1"/>
    </source>
</evidence>
<dbReference type="Proteomes" id="UP001055172">
    <property type="component" value="Unassembled WGS sequence"/>
</dbReference>
<evidence type="ECO:0000313" key="3">
    <source>
        <dbReference type="Proteomes" id="UP001055172"/>
    </source>
</evidence>
<keyword evidence="3" id="KW-1185">Reference proteome</keyword>
<protein>
    <submittedName>
        <fullName evidence="2">Uncharacterized protein</fullName>
    </submittedName>
</protein>